<sequence>MLNIGDLIIYSSHGICRIDGINSMKINGVTKDYYVLHPLENDQQQLTINAPVDNDKIKMKELIKKPEAEKILESFHLDGVEWIDNPNLRSQTYKKIVNNGDRFDIAKVINTLIKKKHELENNGKKLYEQDNKHLTTIQGILFKELSLALGLSVKELHDKINQRLLKAV</sequence>
<dbReference type="SMART" id="SM01058">
    <property type="entry name" value="CarD_TRCF"/>
    <property type="match status" value="1"/>
</dbReference>
<evidence type="ECO:0000259" key="1">
    <source>
        <dbReference type="SMART" id="SM01058"/>
    </source>
</evidence>
<dbReference type="InterPro" id="IPR042215">
    <property type="entry name" value="CarD-like_C"/>
</dbReference>
<feature type="domain" description="CarD-like/TRCF RNAP-interacting" evidence="1">
    <location>
        <begin position="1"/>
        <end position="113"/>
    </location>
</feature>
<dbReference type="InterPro" id="IPR052531">
    <property type="entry name" value="CarD-like_regulator"/>
</dbReference>
<evidence type="ECO:0000313" key="3">
    <source>
        <dbReference type="Proteomes" id="UP001236723"/>
    </source>
</evidence>
<dbReference type="InterPro" id="IPR003711">
    <property type="entry name" value="CarD-like/TRCF_RID"/>
</dbReference>
<protein>
    <submittedName>
        <fullName evidence="2">CarD family transcriptional regulator</fullName>
    </submittedName>
</protein>
<dbReference type="InterPro" id="IPR048792">
    <property type="entry name" value="CarD_C"/>
</dbReference>
<gene>
    <name evidence="2" type="ORF">J2R98_001410</name>
</gene>
<dbReference type="Pfam" id="PF02559">
    <property type="entry name" value="CarD_TRCF_RID"/>
    <property type="match status" value="1"/>
</dbReference>
<dbReference type="EMBL" id="JAUSUP010000003">
    <property type="protein sequence ID" value="MDQ0351593.1"/>
    <property type="molecule type" value="Genomic_DNA"/>
</dbReference>
<dbReference type="InterPro" id="IPR036101">
    <property type="entry name" value="CarD-like/TRCF_RID_sf"/>
</dbReference>
<comment type="caution">
    <text evidence="2">The sequence shown here is derived from an EMBL/GenBank/DDBJ whole genome shotgun (WGS) entry which is preliminary data.</text>
</comment>
<evidence type="ECO:0000313" key="2">
    <source>
        <dbReference type="EMBL" id="MDQ0351593.1"/>
    </source>
</evidence>
<dbReference type="Pfam" id="PF21095">
    <property type="entry name" value="CarD_C"/>
    <property type="match status" value="1"/>
</dbReference>
<dbReference type="Gene3D" id="1.20.58.1290">
    <property type="entry name" value="CarD-like, C-terminal domain"/>
    <property type="match status" value="1"/>
</dbReference>
<dbReference type="Gene3D" id="2.40.10.170">
    <property type="match status" value="1"/>
</dbReference>
<proteinExistence type="predicted"/>
<keyword evidence="3" id="KW-1185">Reference proteome</keyword>
<dbReference type="SUPFAM" id="SSF141259">
    <property type="entry name" value="CarD-like"/>
    <property type="match status" value="1"/>
</dbReference>
<dbReference type="PANTHER" id="PTHR38447:SF1">
    <property type="entry name" value="RNA POLYMERASE-BINDING TRANSCRIPTION FACTOR CARD"/>
    <property type="match status" value="1"/>
</dbReference>
<reference evidence="2 3" key="1">
    <citation type="submission" date="2023-07" db="EMBL/GenBank/DDBJ databases">
        <title>Genomic Encyclopedia of Type Strains, Phase IV (KMG-IV): sequencing the most valuable type-strain genomes for metagenomic binning, comparative biology and taxonomic classification.</title>
        <authorList>
            <person name="Goeker M."/>
        </authorList>
    </citation>
    <scope>NUCLEOTIDE SEQUENCE [LARGE SCALE GENOMIC DNA]</scope>
    <source>
        <strain evidence="2 3">DSM 15448</strain>
    </source>
</reference>
<dbReference type="PANTHER" id="PTHR38447">
    <property type="entry name" value="TRANSCRIPTION FACTOR YDEB-RELATED"/>
    <property type="match status" value="1"/>
</dbReference>
<dbReference type="Proteomes" id="UP001236723">
    <property type="component" value="Unassembled WGS sequence"/>
</dbReference>
<accession>A0ABU0DT10</accession>
<organism evidence="2 3">
    <name type="scientific">Alkalibacillus filiformis</name>
    <dbReference type="NCBI Taxonomy" id="200990"/>
    <lineage>
        <taxon>Bacteria</taxon>
        <taxon>Bacillati</taxon>
        <taxon>Bacillota</taxon>
        <taxon>Bacilli</taxon>
        <taxon>Bacillales</taxon>
        <taxon>Bacillaceae</taxon>
        <taxon>Alkalibacillus</taxon>
    </lineage>
</organism>
<dbReference type="RefSeq" id="WP_307067452.1">
    <property type="nucleotide sequence ID" value="NZ_JAUSUP010000003.1"/>
</dbReference>
<name>A0ABU0DT10_9BACI</name>